<evidence type="ECO:0008006" key="3">
    <source>
        <dbReference type="Google" id="ProtNLM"/>
    </source>
</evidence>
<dbReference type="InterPro" id="IPR055312">
    <property type="entry name" value="FBL15-like"/>
</dbReference>
<organism evidence="1 2">
    <name type="scientific">Panicum virgatum</name>
    <name type="common">Blackwell switchgrass</name>
    <dbReference type="NCBI Taxonomy" id="38727"/>
    <lineage>
        <taxon>Eukaryota</taxon>
        <taxon>Viridiplantae</taxon>
        <taxon>Streptophyta</taxon>
        <taxon>Embryophyta</taxon>
        <taxon>Tracheophyta</taxon>
        <taxon>Spermatophyta</taxon>
        <taxon>Magnoliopsida</taxon>
        <taxon>Liliopsida</taxon>
        <taxon>Poales</taxon>
        <taxon>Poaceae</taxon>
        <taxon>PACMAD clade</taxon>
        <taxon>Panicoideae</taxon>
        <taxon>Panicodae</taxon>
        <taxon>Paniceae</taxon>
        <taxon>Panicinae</taxon>
        <taxon>Panicum</taxon>
        <taxon>Panicum sect. Hiantes</taxon>
    </lineage>
</organism>
<reference evidence="1" key="1">
    <citation type="submission" date="2020-05" db="EMBL/GenBank/DDBJ databases">
        <title>WGS assembly of Panicum virgatum.</title>
        <authorList>
            <person name="Lovell J.T."/>
            <person name="Jenkins J."/>
            <person name="Shu S."/>
            <person name="Juenger T.E."/>
            <person name="Schmutz J."/>
        </authorList>
    </citation>
    <scope>NUCLEOTIDE SEQUENCE</scope>
    <source>
        <strain evidence="1">AP13</strain>
    </source>
</reference>
<dbReference type="PANTHER" id="PTHR34709">
    <property type="entry name" value="OS10G0396666 PROTEIN"/>
    <property type="match status" value="1"/>
</dbReference>
<dbReference type="AlphaFoldDB" id="A0A8T0WMB0"/>
<evidence type="ECO:0000313" key="1">
    <source>
        <dbReference type="EMBL" id="KAG2646876.1"/>
    </source>
</evidence>
<gene>
    <name evidence="1" type="ORF">PVAP13_2KG549430</name>
</gene>
<dbReference type="Proteomes" id="UP000823388">
    <property type="component" value="Chromosome 2K"/>
</dbReference>
<comment type="caution">
    <text evidence="1">The sequence shown here is derived from an EMBL/GenBank/DDBJ whole genome shotgun (WGS) entry which is preliminary data.</text>
</comment>
<sequence>MSLLAPKVENILWNCGVSFYPEKNVVIDVSGMWRLKNLKLQTEECGFVLSLDVGRPYSITHARKLQEMFHLPDISVLELCVETCGHVYGAMVLNLLRICNAKQKLNVFVDCRASWTTVEACPPDCLCNQPQNWRNQNIYLSLEEVEIVNFKGSGYEIDFLKLLFRCAPLMTVTLKLAAKVSPSSRGRKETYKIFKANPAVECHVYRKRGKEIIYA</sequence>
<dbReference type="OrthoDB" id="671901at2759"/>
<dbReference type="EMBL" id="CM029039">
    <property type="protein sequence ID" value="KAG2646876.1"/>
    <property type="molecule type" value="Genomic_DNA"/>
</dbReference>
<accession>A0A8T0WMB0</accession>
<name>A0A8T0WMB0_PANVG</name>
<protein>
    <recommendedName>
        <fullName evidence="3">FBD domain-containing protein</fullName>
    </recommendedName>
</protein>
<dbReference type="PANTHER" id="PTHR34709:SF44">
    <property type="entry name" value="FBD DOMAIN-CONTAINING PROTEIN"/>
    <property type="match status" value="1"/>
</dbReference>
<evidence type="ECO:0000313" key="2">
    <source>
        <dbReference type="Proteomes" id="UP000823388"/>
    </source>
</evidence>
<proteinExistence type="predicted"/>
<keyword evidence="2" id="KW-1185">Reference proteome</keyword>